<feature type="transmembrane region" description="Helical" evidence="1">
    <location>
        <begin position="151"/>
        <end position="173"/>
    </location>
</feature>
<sequence>MSDIPPILRDELSRPAPERRGWRWTIAPAYASLFIWIPLLDPVGGLVGRGAEPFVVFLAAIPALLACVFLLYYPAAILGFQSGRGIAAVTSATLGTTGSEWIVGVLGGLGGLLVYAMSIDSAVRLTMLGLMLCGLVGPASLQGWSVGPVNLGPPISILTAAFWIYVTGTAILLRLASVVRAMMQVYTPVAIALVGVTALLTFRGLVRARFDPHAAVMAMGVEPASPVAAGLLVAQLLGCAFAFSGLLGADWGRSVRDRLDLLHGARIGILGAGWFAMIAVPAAVAGALGTDAAAVLPPKGAPPLLVPGTYHAAIYGGIGGTVGGAILMLLGLATLAPACYAIWLFGQRLAHHSGVLRLSTWTWIGGALALALIATGFAGDSIFLLEILGALFTPVAGTLFVEMIRSGGELRGIRPGINPAGLVAWIIGLAVGLIPTGQALFLGEGHLGRLQPACFLAFAAAAATYAILSAAGWEAPLAAIPDAPAEEARPPAAPL</sequence>
<feature type="transmembrane region" description="Helical" evidence="1">
    <location>
        <begin position="101"/>
        <end position="118"/>
    </location>
</feature>
<feature type="transmembrane region" description="Helical" evidence="1">
    <location>
        <begin position="22"/>
        <end position="41"/>
    </location>
</feature>
<evidence type="ECO:0000256" key="1">
    <source>
        <dbReference type="SAM" id="Phobius"/>
    </source>
</evidence>
<dbReference type="OrthoDB" id="9787279at2"/>
<feature type="transmembrane region" description="Helical" evidence="1">
    <location>
        <begin position="185"/>
        <end position="206"/>
    </location>
</feature>
<evidence type="ECO:0008006" key="4">
    <source>
        <dbReference type="Google" id="ProtNLM"/>
    </source>
</evidence>
<feature type="transmembrane region" description="Helical" evidence="1">
    <location>
        <begin position="422"/>
        <end position="443"/>
    </location>
</feature>
<feature type="transmembrane region" description="Helical" evidence="1">
    <location>
        <begin position="267"/>
        <end position="290"/>
    </location>
</feature>
<evidence type="ECO:0000313" key="2">
    <source>
        <dbReference type="EMBL" id="QEH32997.1"/>
    </source>
</evidence>
<feature type="transmembrane region" description="Helical" evidence="1">
    <location>
        <begin position="449"/>
        <end position="468"/>
    </location>
</feature>
<feature type="transmembrane region" description="Helical" evidence="1">
    <location>
        <begin position="310"/>
        <end position="343"/>
    </location>
</feature>
<dbReference type="EMBL" id="CP042997">
    <property type="protein sequence ID" value="QEH32997.1"/>
    <property type="molecule type" value="Genomic_DNA"/>
</dbReference>
<dbReference type="RefSeq" id="WP_148592575.1">
    <property type="nucleotide sequence ID" value="NZ_CP042997.1"/>
</dbReference>
<keyword evidence="3" id="KW-1185">Reference proteome</keyword>
<gene>
    <name evidence="2" type="ORF">OJF2_14890</name>
</gene>
<feature type="transmembrane region" description="Helical" evidence="1">
    <location>
        <begin position="355"/>
        <end position="376"/>
    </location>
</feature>
<reference evidence="2 3" key="1">
    <citation type="submission" date="2019-08" db="EMBL/GenBank/DDBJ databases">
        <title>Deep-cultivation of Planctomycetes and their phenomic and genomic characterization uncovers novel biology.</title>
        <authorList>
            <person name="Wiegand S."/>
            <person name="Jogler M."/>
            <person name="Boedeker C."/>
            <person name="Pinto D."/>
            <person name="Vollmers J."/>
            <person name="Rivas-Marin E."/>
            <person name="Kohn T."/>
            <person name="Peeters S.H."/>
            <person name="Heuer A."/>
            <person name="Rast P."/>
            <person name="Oberbeckmann S."/>
            <person name="Bunk B."/>
            <person name="Jeske O."/>
            <person name="Meyerdierks A."/>
            <person name="Storesund J.E."/>
            <person name="Kallscheuer N."/>
            <person name="Luecker S."/>
            <person name="Lage O.M."/>
            <person name="Pohl T."/>
            <person name="Merkel B.J."/>
            <person name="Hornburger P."/>
            <person name="Mueller R.-W."/>
            <person name="Bruemmer F."/>
            <person name="Labrenz M."/>
            <person name="Spormann A.M."/>
            <person name="Op den Camp H."/>
            <person name="Overmann J."/>
            <person name="Amann R."/>
            <person name="Jetten M.S.M."/>
            <person name="Mascher T."/>
            <person name="Medema M.H."/>
            <person name="Devos D.P."/>
            <person name="Kaster A.-K."/>
            <person name="Ovreas L."/>
            <person name="Rohde M."/>
            <person name="Galperin M.Y."/>
            <person name="Jogler C."/>
        </authorList>
    </citation>
    <scope>NUCLEOTIDE SEQUENCE [LARGE SCALE GENOMIC DNA]</scope>
    <source>
        <strain evidence="2 3">OJF2</strain>
    </source>
</reference>
<feature type="transmembrane region" description="Helical" evidence="1">
    <location>
        <begin position="53"/>
        <end position="73"/>
    </location>
</feature>
<feature type="transmembrane region" description="Helical" evidence="1">
    <location>
        <begin position="382"/>
        <end position="401"/>
    </location>
</feature>
<keyword evidence="1" id="KW-1133">Transmembrane helix</keyword>
<organism evidence="2 3">
    <name type="scientific">Aquisphaera giovannonii</name>
    <dbReference type="NCBI Taxonomy" id="406548"/>
    <lineage>
        <taxon>Bacteria</taxon>
        <taxon>Pseudomonadati</taxon>
        <taxon>Planctomycetota</taxon>
        <taxon>Planctomycetia</taxon>
        <taxon>Isosphaerales</taxon>
        <taxon>Isosphaeraceae</taxon>
        <taxon>Aquisphaera</taxon>
    </lineage>
</organism>
<keyword evidence="1" id="KW-0472">Membrane</keyword>
<accession>A0A5B9VYD1</accession>
<dbReference type="Gene3D" id="1.10.4160.10">
    <property type="entry name" value="Hydantoin permease"/>
    <property type="match status" value="1"/>
</dbReference>
<dbReference type="Proteomes" id="UP000324233">
    <property type="component" value="Chromosome"/>
</dbReference>
<evidence type="ECO:0000313" key="3">
    <source>
        <dbReference type="Proteomes" id="UP000324233"/>
    </source>
</evidence>
<dbReference type="AlphaFoldDB" id="A0A5B9VYD1"/>
<dbReference type="KEGG" id="agv:OJF2_14890"/>
<feature type="transmembrane region" description="Helical" evidence="1">
    <location>
        <begin position="125"/>
        <end position="145"/>
    </location>
</feature>
<name>A0A5B9VYD1_9BACT</name>
<feature type="transmembrane region" description="Helical" evidence="1">
    <location>
        <begin position="226"/>
        <end position="247"/>
    </location>
</feature>
<protein>
    <recommendedName>
        <fullName evidence="4">Cytosine permease</fullName>
    </recommendedName>
</protein>
<keyword evidence="1" id="KW-0812">Transmembrane</keyword>
<proteinExistence type="predicted"/>